<dbReference type="SUPFAM" id="SSF52151">
    <property type="entry name" value="FabD/lysophospholipase-like"/>
    <property type="match status" value="1"/>
</dbReference>
<reference evidence="6 7" key="1">
    <citation type="submission" date="2014-07" db="EMBL/GenBank/DDBJ databases">
        <title>Genome of Flavobacterium reichenbachii LMG 25512.</title>
        <authorList>
            <person name="Stropko S.J."/>
            <person name="Pipes S.E."/>
            <person name="Newman J.D."/>
        </authorList>
    </citation>
    <scope>NUCLEOTIDE SEQUENCE [LARGE SCALE GENOMIC DNA]</scope>
    <source>
        <strain evidence="6 7">LMG 25512</strain>
    </source>
</reference>
<dbReference type="OrthoDB" id="9805460at2"/>
<keyword evidence="2" id="KW-0808">Transferase</keyword>
<dbReference type="RefSeq" id="WP_035684574.1">
    <property type="nucleotide sequence ID" value="NZ_JPRL01000001.1"/>
</dbReference>
<dbReference type="Pfam" id="PF21607">
    <property type="entry name" value="FabD_helical_ins"/>
    <property type="match status" value="1"/>
</dbReference>
<dbReference type="GO" id="GO:0004314">
    <property type="term" value="F:[acyl-carrier-protein] S-malonyltransferase activity"/>
    <property type="evidence" value="ECO:0007669"/>
    <property type="project" value="UniProtKB-EC"/>
</dbReference>
<feature type="domain" description="Malonyl-CoA:ACP transacylase (MAT)" evidence="5">
    <location>
        <begin position="5"/>
        <end position="299"/>
    </location>
</feature>
<dbReference type="Gene3D" id="3.40.366.10">
    <property type="entry name" value="Malonyl-Coenzyme A Acyl Carrier Protein, domain 2"/>
    <property type="match status" value="1"/>
</dbReference>
<dbReference type="eggNOG" id="COG0331">
    <property type="taxonomic scope" value="Bacteria"/>
</dbReference>
<dbReference type="SMART" id="SM00827">
    <property type="entry name" value="PKS_AT"/>
    <property type="match status" value="1"/>
</dbReference>
<keyword evidence="3" id="KW-0012">Acyltransferase</keyword>
<dbReference type="InterPro" id="IPR004410">
    <property type="entry name" value="Malonyl_CoA-ACP_transAc_FabD"/>
</dbReference>
<dbReference type="CDD" id="cd04742">
    <property type="entry name" value="NPD_FabD"/>
    <property type="match status" value="1"/>
</dbReference>
<comment type="catalytic activity">
    <reaction evidence="4">
        <text>holo-[ACP] + malonyl-CoA = malonyl-[ACP] + CoA</text>
        <dbReference type="Rhea" id="RHEA:41792"/>
        <dbReference type="Rhea" id="RHEA-COMP:9623"/>
        <dbReference type="Rhea" id="RHEA-COMP:9685"/>
        <dbReference type="ChEBI" id="CHEBI:57287"/>
        <dbReference type="ChEBI" id="CHEBI:57384"/>
        <dbReference type="ChEBI" id="CHEBI:64479"/>
        <dbReference type="ChEBI" id="CHEBI:78449"/>
        <dbReference type="EC" id="2.3.1.39"/>
    </reaction>
</comment>
<dbReference type="GO" id="GO:0005829">
    <property type="term" value="C:cytosol"/>
    <property type="evidence" value="ECO:0007669"/>
    <property type="project" value="TreeGrafter"/>
</dbReference>
<dbReference type="Gene3D" id="3.30.70.250">
    <property type="entry name" value="Malonyl-CoA ACP transacylase, ACP-binding"/>
    <property type="match status" value="1"/>
</dbReference>
<dbReference type="Proteomes" id="UP000028715">
    <property type="component" value="Unassembled WGS sequence"/>
</dbReference>
<dbReference type="InterPro" id="IPR001227">
    <property type="entry name" value="Ac_transferase_dom_sf"/>
</dbReference>
<dbReference type="EC" id="2.3.1.39" evidence="1"/>
<dbReference type="Pfam" id="PF00698">
    <property type="entry name" value="Acyl_transf_1"/>
    <property type="match status" value="1"/>
</dbReference>
<evidence type="ECO:0000313" key="7">
    <source>
        <dbReference type="Proteomes" id="UP000028715"/>
    </source>
</evidence>
<dbReference type="STRING" id="362418.IW19_12790"/>
<keyword evidence="7" id="KW-1185">Reference proteome</keyword>
<dbReference type="eggNOG" id="COG2070">
    <property type="taxonomic scope" value="Bacteria"/>
</dbReference>
<dbReference type="SUPFAM" id="SSF55048">
    <property type="entry name" value="Probable ACP-binding domain of malonyl-CoA ACP transacylase"/>
    <property type="match status" value="1"/>
</dbReference>
<evidence type="ECO:0000256" key="1">
    <source>
        <dbReference type="ARBA" id="ARBA00013258"/>
    </source>
</evidence>
<evidence type="ECO:0000313" key="6">
    <source>
        <dbReference type="EMBL" id="KFF06339.1"/>
    </source>
</evidence>
<dbReference type="GO" id="GO:0006633">
    <property type="term" value="P:fatty acid biosynthetic process"/>
    <property type="evidence" value="ECO:0007669"/>
    <property type="project" value="TreeGrafter"/>
</dbReference>
<evidence type="ECO:0000256" key="4">
    <source>
        <dbReference type="ARBA" id="ARBA00048462"/>
    </source>
</evidence>
<evidence type="ECO:0000259" key="5">
    <source>
        <dbReference type="SMART" id="SM00827"/>
    </source>
</evidence>
<name>A0A085ZPH5_9FLAO</name>
<organism evidence="6 7">
    <name type="scientific">Flavobacterium reichenbachii</name>
    <dbReference type="NCBI Taxonomy" id="362418"/>
    <lineage>
        <taxon>Bacteria</taxon>
        <taxon>Pseudomonadati</taxon>
        <taxon>Bacteroidota</taxon>
        <taxon>Flavobacteriia</taxon>
        <taxon>Flavobacteriales</taxon>
        <taxon>Flavobacteriaceae</taxon>
        <taxon>Flavobacterium</taxon>
    </lineage>
</organism>
<protein>
    <recommendedName>
        <fullName evidence="1">[acyl-carrier-protein] S-malonyltransferase</fullName>
        <ecNumber evidence="1">2.3.1.39</ecNumber>
    </recommendedName>
</protein>
<gene>
    <name evidence="6" type="ORF">IW19_12790</name>
</gene>
<dbReference type="InterPro" id="IPR014043">
    <property type="entry name" value="Acyl_transferase_dom"/>
</dbReference>
<dbReference type="SUPFAM" id="SSF51395">
    <property type="entry name" value="FMN-linked oxidoreductases"/>
    <property type="match status" value="1"/>
</dbReference>
<sequence>MKAIIFPGQGSQYKGMGKELFDIFKNETAVASSILGYDLKELCLEDPDRVLGFTQFTQPALYVVNAFRYYKIQDRNKPDYLLGHSLGEYNALLASGAFGFEDGLRMVQKRGALMAKASGGGMAAVLGLSEELVKEKLESGGFNTIDVANYNSPTQIVISGEKTDIEKVIKDFEKQNITVIPLAVSAAFHSRYMQPAANEFKDFLEEISFSNLEIPVIANITGKPYLDSEIRNYLSRQISSSVLWTNSIRFLMGKGVGDYEELGSGILTKMINEIKEKSTPLIFKEEQSNAVTGIVVKKQLDEIQNNLLAAKLGSTTFRSDYNVQYSYFSGSMYKGIASKELVVKMAKTKLLSFLGTGGMSSQEIEENLTYIQNYLTNKETFGANLLHQIGNLEAEMKIVNQFLEYNVNVIEASAFMHMTKALVYYRAVGMEKLSNGNIRAGNRIIAKISRPESAEIFMRPAPEKIINQLLEEGLISKIQAELSSKFAMADDICVEADSGGHTDSGVALVLFSAIKELNEQMQKEFNYKKVIRVGLAGGIGTPQAAACAFIMGADFIVTGSINQPTVESGMSDTVKQMLQDINVQDTTYAPAGDMFEFGAKVQVLKKGVLFPARANKLYELYKQYDSLSEIPPKVFERLEKNYFKKSIDEIWSETKIYLKKNGNESEISKAEQNQKYKMGLVFRWYFGYSTQKAFRGNPDFKVDFQVHTGPSLGAFNQWVKGTKYEKWQNRHVDIIAVKLMKETALLLERRLKEILI</sequence>
<evidence type="ECO:0000256" key="3">
    <source>
        <dbReference type="ARBA" id="ARBA00023315"/>
    </source>
</evidence>
<evidence type="ECO:0000256" key="2">
    <source>
        <dbReference type="ARBA" id="ARBA00022679"/>
    </source>
</evidence>
<dbReference type="InterPro" id="IPR016035">
    <property type="entry name" value="Acyl_Trfase/lysoPLipase"/>
</dbReference>
<dbReference type="InterPro" id="IPR013785">
    <property type="entry name" value="Aldolase_TIM"/>
</dbReference>
<dbReference type="InterPro" id="IPR016036">
    <property type="entry name" value="Malonyl_transacylase_ACP-bd"/>
</dbReference>
<dbReference type="NCBIfam" id="TIGR02814">
    <property type="entry name" value="pfaD_fam"/>
    <property type="match status" value="1"/>
</dbReference>
<dbReference type="PANTHER" id="PTHR42681">
    <property type="entry name" value="MALONYL-COA-ACYL CARRIER PROTEIN TRANSACYLASE, MITOCHONDRIAL"/>
    <property type="match status" value="1"/>
</dbReference>
<dbReference type="EMBL" id="JPRL01000001">
    <property type="protein sequence ID" value="KFF06339.1"/>
    <property type="molecule type" value="Genomic_DNA"/>
</dbReference>
<dbReference type="AlphaFoldDB" id="A0A085ZPH5"/>
<dbReference type="PANTHER" id="PTHR42681:SF1">
    <property type="entry name" value="MALONYL-COA-ACYL CARRIER PROTEIN TRANSACYLASE, MITOCHONDRIAL"/>
    <property type="match status" value="1"/>
</dbReference>
<dbReference type="NCBIfam" id="TIGR00128">
    <property type="entry name" value="fabD"/>
    <property type="match status" value="1"/>
</dbReference>
<accession>A0A085ZPH5</accession>
<proteinExistence type="predicted"/>
<dbReference type="InterPro" id="IPR049489">
    <property type="entry name" value="FabD-like_helical_ins"/>
</dbReference>
<dbReference type="InterPro" id="IPR050858">
    <property type="entry name" value="Mal-CoA-ACP_Trans/PKS_FabD"/>
</dbReference>
<dbReference type="Gene3D" id="3.20.20.70">
    <property type="entry name" value="Aldolase class I"/>
    <property type="match status" value="1"/>
</dbReference>
<comment type="caution">
    <text evidence="6">The sequence shown here is derived from an EMBL/GenBank/DDBJ whole genome shotgun (WGS) entry which is preliminary data.</text>
</comment>
<dbReference type="InterPro" id="IPR014179">
    <property type="entry name" value="PfaD-like_TIM-barrel"/>
</dbReference>